<reference evidence="3 4" key="1">
    <citation type="submission" date="2011-08" db="EMBL/GenBank/DDBJ databases">
        <title>The Genome Sequence of Clostridium hathewayi WAL-18680.</title>
        <authorList>
            <consortium name="The Broad Institute Genome Sequencing Platform"/>
            <person name="Earl A."/>
            <person name="Ward D."/>
            <person name="Feldgarden M."/>
            <person name="Gevers D."/>
            <person name="Finegold S.M."/>
            <person name="Summanen P.H."/>
            <person name="Molitoris D.R."/>
            <person name="Song M."/>
            <person name="Daigneault M."/>
            <person name="Allen-Vercoe E."/>
            <person name="Young S.K."/>
            <person name="Zeng Q."/>
            <person name="Gargeya S."/>
            <person name="Fitzgerald M."/>
            <person name="Haas B."/>
            <person name="Abouelleil A."/>
            <person name="Alvarado L."/>
            <person name="Arachchi H.M."/>
            <person name="Berlin A."/>
            <person name="Brown A."/>
            <person name="Chapman S.B."/>
            <person name="Chen Z."/>
            <person name="Dunbar C."/>
            <person name="Freedman E."/>
            <person name="Gearin G."/>
            <person name="Gellesch M."/>
            <person name="Goldberg J."/>
            <person name="Griggs A."/>
            <person name="Gujja S."/>
            <person name="Heiman D."/>
            <person name="Howarth C."/>
            <person name="Larson L."/>
            <person name="Lui A."/>
            <person name="MacDonald P.J.P."/>
            <person name="Montmayeur A."/>
            <person name="Murphy C."/>
            <person name="Neiman D."/>
            <person name="Pearson M."/>
            <person name="Priest M."/>
            <person name="Roberts A."/>
            <person name="Saif S."/>
            <person name="Shea T."/>
            <person name="Shenoy N."/>
            <person name="Sisk P."/>
            <person name="Stolte C."/>
            <person name="Sykes S."/>
            <person name="Wortman J."/>
            <person name="Nusbaum C."/>
            <person name="Birren B."/>
        </authorList>
    </citation>
    <scope>NUCLEOTIDE SEQUENCE [LARGE SCALE GENOMIC DNA]</scope>
    <source>
        <strain evidence="3 4">WAL-18680</strain>
    </source>
</reference>
<evidence type="ECO:0000256" key="2">
    <source>
        <dbReference type="SAM" id="Phobius"/>
    </source>
</evidence>
<feature type="compositionally biased region" description="Gly residues" evidence="1">
    <location>
        <begin position="50"/>
        <end position="64"/>
    </location>
</feature>
<dbReference type="OrthoDB" id="2469007at2"/>
<dbReference type="EMBL" id="ADLN01000118">
    <property type="protein sequence ID" value="EHI57709.1"/>
    <property type="molecule type" value="Genomic_DNA"/>
</dbReference>
<feature type="region of interest" description="Disordered" evidence="1">
    <location>
        <begin position="1"/>
        <end position="74"/>
    </location>
</feature>
<keyword evidence="2" id="KW-0472">Membrane</keyword>
<sequence>MDNYDNYNNDNPNNSEQSHDNNGNYNPNNQTPYNGGNQNYNQGGPNNGYNPGGPNNGYNPGGPNNGYNPYPPQPPYKQQNNMALAAMIVGIFSLLSCCFWPLQIALGVTGIVLVIFSKRGGKPWSGFAIAGLVMSIIALLISIVFIVYTIIGYAMLKDPQMAPLMEEIYKMYETAPIQ</sequence>
<dbReference type="Proteomes" id="UP000005384">
    <property type="component" value="Unassembled WGS sequence"/>
</dbReference>
<feature type="compositionally biased region" description="Low complexity" evidence="1">
    <location>
        <begin position="1"/>
        <end position="14"/>
    </location>
</feature>
<evidence type="ECO:0000313" key="4">
    <source>
        <dbReference type="Proteomes" id="UP000005384"/>
    </source>
</evidence>
<keyword evidence="2" id="KW-0812">Transmembrane</keyword>
<feature type="transmembrane region" description="Helical" evidence="2">
    <location>
        <begin position="128"/>
        <end position="156"/>
    </location>
</feature>
<evidence type="ECO:0000313" key="3">
    <source>
        <dbReference type="EMBL" id="EHI57709.1"/>
    </source>
</evidence>
<dbReference type="AlphaFoldDB" id="G5IL21"/>
<proteinExistence type="predicted"/>
<feature type="compositionally biased region" description="Low complexity" evidence="1">
    <location>
        <begin position="21"/>
        <end position="49"/>
    </location>
</feature>
<dbReference type="RefSeq" id="WP_006782190.1">
    <property type="nucleotide sequence ID" value="NZ_CP040506.1"/>
</dbReference>
<organism evidence="3 4">
    <name type="scientific">Hungatella hathewayi WAL-18680</name>
    <dbReference type="NCBI Taxonomy" id="742737"/>
    <lineage>
        <taxon>Bacteria</taxon>
        <taxon>Bacillati</taxon>
        <taxon>Bacillota</taxon>
        <taxon>Clostridia</taxon>
        <taxon>Lachnospirales</taxon>
        <taxon>Lachnospiraceae</taxon>
        <taxon>Hungatella</taxon>
    </lineage>
</organism>
<evidence type="ECO:0000256" key="1">
    <source>
        <dbReference type="SAM" id="MobiDB-lite"/>
    </source>
</evidence>
<dbReference type="PATRIC" id="fig|742737.3.peg.4184"/>
<keyword evidence="4" id="KW-1185">Reference proteome</keyword>
<accession>G5IL21</accession>
<evidence type="ECO:0008006" key="5">
    <source>
        <dbReference type="Google" id="ProtNLM"/>
    </source>
</evidence>
<dbReference type="HOGENOM" id="CLU_1508636_0_0_9"/>
<gene>
    <name evidence="3" type="ORF">HMPREF9473_04199</name>
</gene>
<keyword evidence="2" id="KW-1133">Transmembrane helix</keyword>
<name>G5IL21_9FIRM</name>
<comment type="caution">
    <text evidence="3">The sequence shown here is derived from an EMBL/GenBank/DDBJ whole genome shotgun (WGS) entry which is preliminary data.</text>
</comment>
<protein>
    <recommendedName>
        <fullName evidence="5">DUF4190 domain-containing protein</fullName>
    </recommendedName>
</protein>
<feature type="transmembrane region" description="Helical" evidence="2">
    <location>
        <begin position="83"/>
        <end position="116"/>
    </location>
</feature>